<comment type="caution">
    <text evidence="2">The sequence shown here is derived from an EMBL/GenBank/DDBJ whole genome shotgun (WGS) entry which is preliminary data.</text>
</comment>
<dbReference type="AlphaFoldDB" id="A0A937W3F3"/>
<evidence type="ECO:0008006" key="4">
    <source>
        <dbReference type="Google" id="ProtNLM"/>
    </source>
</evidence>
<evidence type="ECO:0000256" key="1">
    <source>
        <dbReference type="ARBA" id="ARBA00038414"/>
    </source>
</evidence>
<sequence>MDTPTILVVNPNTSDDMTAAIDRIAQATAGTQAHVVTRRSQQGPHTIEGALDAALGVAGMLEVVGTYPYGFDAIVVACFGDPGVDALRLLVRGPVVGIGAASFIQAGFLGQRFAIVTPSVGTPERYAAVAAALGLTRQFAGTYQTTLAVADFESGDPLVVDTLAFHAEQAVKDGAECLLFGCAGIADQIRAIEQRVGVLCIPSVAAGVSQAIACLRHRQAPLAGGPFRQVHHKPLAGFNALARHYAR</sequence>
<dbReference type="EMBL" id="VGLS01000835">
    <property type="protein sequence ID" value="MBM3226233.1"/>
    <property type="molecule type" value="Genomic_DNA"/>
</dbReference>
<evidence type="ECO:0000313" key="2">
    <source>
        <dbReference type="EMBL" id="MBM3226233.1"/>
    </source>
</evidence>
<dbReference type="Proteomes" id="UP000712673">
    <property type="component" value="Unassembled WGS sequence"/>
</dbReference>
<dbReference type="InterPro" id="IPR015942">
    <property type="entry name" value="Asp/Glu/hydantoin_racemase"/>
</dbReference>
<organism evidence="2 3">
    <name type="scientific">Tectimicrobiota bacterium</name>
    <dbReference type="NCBI Taxonomy" id="2528274"/>
    <lineage>
        <taxon>Bacteria</taxon>
        <taxon>Pseudomonadati</taxon>
        <taxon>Nitrospinota/Tectimicrobiota group</taxon>
        <taxon>Candidatus Tectimicrobiota</taxon>
    </lineage>
</organism>
<dbReference type="Pfam" id="PF01177">
    <property type="entry name" value="Asp_Glu_race"/>
    <property type="match status" value="1"/>
</dbReference>
<evidence type="ECO:0000313" key="3">
    <source>
        <dbReference type="Proteomes" id="UP000712673"/>
    </source>
</evidence>
<dbReference type="Gene3D" id="3.40.50.12500">
    <property type="match status" value="1"/>
</dbReference>
<dbReference type="PANTHER" id="PTHR28047">
    <property type="entry name" value="PROTEIN DCG1"/>
    <property type="match status" value="1"/>
</dbReference>
<dbReference type="GO" id="GO:0047661">
    <property type="term" value="F:amino-acid racemase activity"/>
    <property type="evidence" value="ECO:0007669"/>
    <property type="project" value="InterPro"/>
</dbReference>
<protein>
    <recommendedName>
        <fullName evidence="4">Asp/Glu racemase</fullName>
    </recommendedName>
</protein>
<accession>A0A937W3F3</accession>
<comment type="similarity">
    <text evidence="1">Belongs to the HyuE racemase family.</text>
</comment>
<gene>
    <name evidence="2" type="ORF">FJZ47_20915</name>
</gene>
<name>A0A937W3F3_UNCTE</name>
<dbReference type="PANTHER" id="PTHR28047:SF5">
    <property type="entry name" value="PROTEIN DCG1"/>
    <property type="match status" value="1"/>
</dbReference>
<reference evidence="2" key="1">
    <citation type="submission" date="2019-03" db="EMBL/GenBank/DDBJ databases">
        <title>Lake Tanganyika Metagenome-Assembled Genomes (MAGs).</title>
        <authorList>
            <person name="Tran P."/>
        </authorList>
    </citation>
    <scope>NUCLEOTIDE SEQUENCE</scope>
    <source>
        <strain evidence="2">K_DeepCast_65m_m2_066</strain>
    </source>
</reference>
<dbReference type="InterPro" id="IPR052186">
    <property type="entry name" value="Hydantoin_racemase-like"/>
</dbReference>
<proteinExistence type="inferred from homology"/>
<dbReference type="InterPro" id="IPR053714">
    <property type="entry name" value="Iso_Racemase_Enz_sf"/>
</dbReference>